<dbReference type="InterPro" id="IPR029787">
    <property type="entry name" value="Nucleotide_cyclase"/>
</dbReference>
<dbReference type="NCBIfam" id="TIGR00254">
    <property type="entry name" value="GGDEF"/>
    <property type="match status" value="1"/>
</dbReference>
<dbReference type="InterPro" id="IPR011009">
    <property type="entry name" value="Kinase-like_dom_sf"/>
</dbReference>
<dbReference type="PROSITE" id="PS50011">
    <property type="entry name" value="PROTEIN_KINASE_DOM"/>
    <property type="match status" value="1"/>
</dbReference>
<dbReference type="InterPro" id="IPR000160">
    <property type="entry name" value="GGDEF_dom"/>
</dbReference>
<dbReference type="Pfam" id="PF00990">
    <property type="entry name" value="GGDEF"/>
    <property type="match status" value="1"/>
</dbReference>
<dbReference type="Gene3D" id="3.40.50.300">
    <property type="entry name" value="P-loop containing nucleotide triphosphate hydrolases"/>
    <property type="match status" value="1"/>
</dbReference>
<feature type="domain" description="Protein kinase" evidence="2">
    <location>
        <begin position="8"/>
        <end position="283"/>
    </location>
</feature>
<dbReference type="InterPro" id="IPR027417">
    <property type="entry name" value="P-loop_NTPase"/>
</dbReference>
<dbReference type="InterPro" id="IPR043128">
    <property type="entry name" value="Rev_trsase/Diguanyl_cyclase"/>
</dbReference>
<dbReference type="Proteomes" id="UP000218113">
    <property type="component" value="Unassembled WGS sequence"/>
</dbReference>
<gene>
    <name evidence="4" type="ORF">COB67_09015</name>
</gene>
<dbReference type="Pfam" id="PF25503">
    <property type="entry name" value="TPR_CHK1"/>
    <property type="match status" value="1"/>
</dbReference>
<dbReference type="PANTHER" id="PTHR43642:SF1">
    <property type="entry name" value="HYBRID SIGNAL TRANSDUCTION HISTIDINE KINASE G"/>
    <property type="match status" value="1"/>
</dbReference>
<dbReference type="SUPFAM" id="SSF56112">
    <property type="entry name" value="Protein kinase-like (PK-like)"/>
    <property type="match status" value="1"/>
</dbReference>
<comment type="subcellular location">
    <subcellularLocation>
        <location evidence="1">Membrane</location>
        <topology evidence="1">Single-pass membrane protein</topology>
    </subcellularLocation>
</comment>
<dbReference type="CDD" id="cd14014">
    <property type="entry name" value="STKc_PknB_like"/>
    <property type="match status" value="1"/>
</dbReference>
<evidence type="ECO:0000313" key="5">
    <source>
        <dbReference type="Proteomes" id="UP000218113"/>
    </source>
</evidence>
<dbReference type="Gene3D" id="3.30.200.20">
    <property type="entry name" value="Phosphorylase Kinase, domain 1"/>
    <property type="match status" value="1"/>
</dbReference>
<dbReference type="GO" id="GO:0005524">
    <property type="term" value="F:ATP binding"/>
    <property type="evidence" value="ECO:0007669"/>
    <property type="project" value="InterPro"/>
</dbReference>
<dbReference type="Gene3D" id="1.10.510.10">
    <property type="entry name" value="Transferase(Phosphotransferase) domain 1"/>
    <property type="match status" value="1"/>
</dbReference>
<dbReference type="InterPro" id="IPR000719">
    <property type="entry name" value="Prot_kinase_dom"/>
</dbReference>
<sequence>MKVNLPGYEIREELQWTTRSIIFRAIRLVDRLPVVVKTINNEHPSDQELSRLQHEYEITRNLEVPGVIKTYGLEKFGNNLAIILEDFSGKSLTHYLQDEIPIDLFFTIALEINRILGAIHHHHVIHKDINPSNILWNAATSELRIIDFGIASKVTRERKETNITNMLEGTLPYVSPEQTGRMNRGIDYRTDFYSLGVMLFEMLTGRRPFSVKDNMSWVHCHIAVTPPNPRKFKPQIPKPIASIVLKLMAKNAEDRYNSSHGLSKDIEYCRKQWQEKGSVTPFLLGQRDVMERFQISQRLFGRESEIEQLFNCFQQVSEGLSDRMAVLINGRSGVGKTALVQEIHKPIVKKRGHLISGTYVKYNWKTPYSAFIQSFRNLLEQILTESEEHVSRYRQALQQAIGKNGQVLIDVIPEFELIIGPQSVLAKLPPGETQNRFNQVLLAFINVFSQKEHPLIIFLDNLHWADASSINLLKLLLKDNKLRYLMLIITFQKEKVDKSYPFKKDLLEAERLGATVHPIRLAPMSQVHLEELIMDSFYCNRKAAAGLADTIVAKTGGNHFFVHEFLNSLYEERLLEFNPDEGKWQWDLEKIQAKEITDNVIELMNAKILQLSAHTRQVIKLAAGIGSTFDLDLLATINEKSLIETSAQLEEAIQEGLILPIGGHYKIAAKDRWNKKLEDIIQGKITYEFIHDRIHQAAHSFFAKEMGASMHLKIGRLMLQRCEGEDLEENIFDITNHLNSGSHLISDCREKNKLAQLNLLAGRKAKASVAFKEAVRYLSTGIELLEEECWLDNYELTFALFEECSECEYRNKNFKSAENLFQTILEKARSKREKARVLRSMILLHVSTHEDQKALELGLEGLKLFNIQIPSKPSSQEIEAEKIQIDQFLIGKKIKDLKSLPLLQDATEEAIVRLMASTALPAFFSNPGFSNLVLLKLLTRSFSHGYSGATMIAYICYAMMLAQRFGDYEGSRQFGELALELSQRSGKTNYKAIVKLWWGGAVNHWSHPLHEALPYLEKSREYALECGDLNTINFSDGFHIVTQYYCGVPLGTIAQEAQNLTGLLPVLLYRACLAAEGLTSDPTVLSGEGFDEPSYLEMIQTFPSKFSLNWYYTIKIRIMFLFEYYEEAYQFGMASAKLYDSGIQQSFFGTCEISFFLALSAAKLYENEEDREKKEEYWQVLRQQQKKMDTWAQHCPQNFAHRYQLVTAEMARLQGDHSKAMDCFDASIELSQQYGFLQDQALAASLAIEFYLVKKKEKFARIYFQEACYGFKKWGAITKVRQLEEKYRTLYNSFKEQPNLPMDGTQTDITEHITTTTTQSGNLDNHSILKASQSISGQLVLATLLENLMKLVIENAGAQKGYLLLPDEDSDQWKIEAIGSTEQEKIQVNQGIPLNNCSLLPLTIIHYVQRTRQHVVLDHALEKGKFGDDPYILANHCKSIFCIPIIHQGDLRALLYLENNLSSNVFTTDRLKVLRLLSSQAAISIENATLYQSMGRRVTQKTADLQAALEETQKKELELAETNQVISRQNKVFHALLKTGASIDQQKGMEGVFTYTLACLCKLYPLWRFGVILNGERPEVIQCAVFEGMDPDEQNEIIDNQRDILQDYEQGDVEQTLKSFSFLKGKNDLYILPILRHQKELIGKMIIGGPGIEQDSIEVITLFLEQATAVAINKLLTDQLEKLANTDGLTGVTNRAFFDRELDKVILTSKTYPQFCFSILLIDVNGLKPINDHYGHEEGDAIIRQAATILKESCRKTDIISRIGGDEFAILCPGNECSSVEILLERIRKLERKSFITVEKGGIQKQIPVRISIGIAGSDEFSPRDVFKKADERMYLDKEAFYQKKERYR</sequence>
<dbReference type="SUPFAM" id="SSF52540">
    <property type="entry name" value="P-loop containing nucleoside triphosphate hydrolases"/>
    <property type="match status" value="1"/>
</dbReference>
<dbReference type="Pfam" id="PF01590">
    <property type="entry name" value="GAF"/>
    <property type="match status" value="1"/>
</dbReference>
<dbReference type="Pfam" id="PF13191">
    <property type="entry name" value="AAA_16"/>
    <property type="match status" value="1"/>
</dbReference>
<dbReference type="GO" id="GO:0004672">
    <property type="term" value="F:protein kinase activity"/>
    <property type="evidence" value="ECO:0007669"/>
    <property type="project" value="InterPro"/>
</dbReference>
<evidence type="ECO:0000259" key="3">
    <source>
        <dbReference type="PROSITE" id="PS50887"/>
    </source>
</evidence>
<dbReference type="SMART" id="SM00065">
    <property type="entry name" value="GAF"/>
    <property type="match status" value="1"/>
</dbReference>
<dbReference type="InterPro" id="IPR003018">
    <property type="entry name" value="GAF"/>
</dbReference>
<accession>A0A2A4T1M2</accession>
<protein>
    <recommendedName>
        <fullName evidence="6">Diguanylate cyclase</fullName>
    </recommendedName>
</protein>
<dbReference type="Gene3D" id="3.30.450.40">
    <property type="match status" value="1"/>
</dbReference>
<dbReference type="InterPro" id="IPR029016">
    <property type="entry name" value="GAF-like_dom_sf"/>
</dbReference>
<dbReference type="InterPro" id="IPR041664">
    <property type="entry name" value="AAA_16"/>
</dbReference>
<evidence type="ECO:0008006" key="6">
    <source>
        <dbReference type="Google" id="ProtNLM"/>
    </source>
</evidence>
<evidence type="ECO:0000256" key="1">
    <source>
        <dbReference type="ARBA" id="ARBA00004167"/>
    </source>
</evidence>
<dbReference type="SMART" id="SM00267">
    <property type="entry name" value="GGDEF"/>
    <property type="match status" value="1"/>
</dbReference>
<feature type="domain" description="GGDEF" evidence="3">
    <location>
        <begin position="1715"/>
        <end position="1849"/>
    </location>
</feature>
<name>A0A2A4T1M2_9DELT</name>
<dbReference type="EMBL" id="NVSR01000068">
    <property type="protein sequence ID" value="PCI27221.1"/>
    <property type="molecule type" value="Genomic_DNA"/>
</dbReference>
<comment type="caution">
    <text evidence="4">The sequence shown here is derived from an EMBL/GenBank/DDBJ whole genome shotgun (WGS) entry which is preliminary data.</text>
</comment>
<proteinExistence type="predicted"/>
<dbReference type="SUPFAM" id="SSF55073">
    <property type="entry name" value="Nucleotide cyclase"/>
    <property type="match status" value="1"/>
</dbReference>
<dbReference type="SUPFAM" id="SSF55781">
    <property type="entry name" value="GAF domain-like"/>
    <property type="match status" value="1"/>
</dbReference>
<dbReference type="GO" id="GO:0016020">
    <property type="term" value="C:membrane"/>
    <property type="evidence" value="ECO:0007669"/>
    <property type="project" value="UniProtKB-SubCell"/>
</dbReference>
<reference evidence="5" key="1">
    <citation type="submission" date="2017-08" db="EMBL/GenBank/DDBJ databases">
        <title>A dynamic microbial community with high functional redundancy inhabits the cold, oxic subseafloor aquifer.</title>
        <authorList>
            <person name="Tully B.J."/>
            <person name="Wheat C.G."/>
            <person name="Glazer B.T."/>
            <person name="Huber J.A."/>
        </authorList>
    </citation>
    <scope>NUCLEOTIDE SEQUENCE [LARGE SCALE GENOMIC DNA]</scope>
</reference>
<dbReference type="Pfam" id="PF00069">
    <property type="entry name" value="Pkinase"/>
    <property type="match status" value="1"/>
</dbReference>
<dbReference type="InterPro" id="IPR053159">
    <property type="entry name" value="Hybrid_Histidine_Kinase"/>
</dbReference>
<dbReference type="Gene3D" id="3.30.70.270">
    <property type="match status" value="1"/>
</dbReference>
<dbReference type="CDD" id="cd01949">
    <property type="entry name" value="GGDEF"/>
    <property type="match status" value="1"/>
</dbReference>
<dbReference type="PANTHER" id="PTHR43642">
    <property type="entry name" value="HYBRID SIGNAL TRANSDUCTION HISTIDINE KINASE G"/>
    <property type="match status" value="1"/>
</dbReference>
<evidence type="ECO:0000259" key="2">
    <source>
        <dbReference type="PROSITE" id="PS50011"/>
    </source>
</evidence>
<organism evidence="4 5">
    <name type="scientific">SAR324 cluster bacterium</name>
    <dbReference type="NCBI Taxonomy" id="2024889"/>
    <lineage>
        <taxon>Bacteria</taxon>
        <taxon>Deltaproteobacteria</taxon>
        <taxon>SAR324 cluster</taxon>
    </lineage>
</organism>
<evidence type="ECO:0000313" key="4">
    <source>
        <dbReference type="EMBL" id="PCI27221.1"/>
    </source>
</evidence>
<dbReference type="PROSITE" id="PS50887">
    <property type="entry name" value="GGDEF"/>
    <property type="match status" value="1"/>
</dbReference>